<dbReference type="GO" id="GO:0016740">
    <property type="term" value="F:transferase activity"/>
    <property type="evidence" value="ECO:0007669"/>
    <property type="project" value="UniProtKB-KW"/>
</dbReference>
<sequence length="267" mass="30903">MNENYNKLLEYLRDLNSIVVAFSGGVDSTFLLKAAKDALGNNVAAVTVISPYIPKWEIEESKKLTFSLGVKHYFIEVPMGEEIRFNPENRCYLCKKTIFSKIKKFAEEKGYNYVVDGTNSDDTKDYRPGIVALRELQIKSPLLENNLSKKNIRELSRKLDLDTWKKPAYACLLSRIPYGNEIKIEELKKIEESEKYLMSIGFQAVRVRCHKDLARIEVQKEDRHKLFNEKLLDSISIKLKEFGFKYVSLDIEGYRVGSFNETMKNSN</sequence>
<protein>
    <submittedName>
        <fullName evidence="1">ATP-dependent sacrificial sulfur transferase LarE</fullName>
    </submittedName>
</protein>
<accession>A0ABT4DDP2</accession>
<dbReference type="InterPro" id="IPR018317">
    <property type="entry name" value="QueC"/>
</dbReference>
<dbReference type="InterPro" id="IPR014729">
    <property type="entry name" value="Rossmann-like_a/b/a_fold"/>
</dbReference>
<dbReference type="SUPFAM" id="SSF52402">
    <property type="entry name" value="Adenine nucleotide alpha hydrolases-like"/>
    <property type="match status" value="1"/>
</dbReference>
<dbReference type="CDD" id="cd01990">
    <property type="entry name" value="LarE-like"/>
    <property type="match status" value="1"/>
</dbReference>
<dbReference type="PIRSF" id="PIRSF006661">
    <property type="entry name" value="PP-lp_UCP006661"/>
    <property type="match status" value="1"/>
</dbReference>
<reference evidence="1" key="1">
    <citation type="submission" date="2022-12" db="EMBL/GenBank/DDBJ databases">
        <title>Clostridium sp. nov., isolated from industrial wastewater.</title>
        <authorList>
            <person name="Jiayan W."/>
        </authorList>
    </citation>
    <scope>NUCLEOTIDE SEQUENCE</scope>
    <source>
        <strain evidence="1">ZC22-4</strain>
    </source>
</reference>
<dbReference type="NCBIfam" id="TIGR00268">
    <property type="entry name" value="ATP-dependent sacrificial sulfur transferase LarE"/>
    <property type="match status" value="1"/>
</dbReference>
<evidence type="ECO:0000313" key="1">
    <source>
        <dbReference type="EMBL" id="MCY6960435.1"/>
    </source>
</evidence>
<dbReference type="Proteomes" id="UP001144612">
    <property type="component" value="Unassembled WGS sequence"/>
</dbReference>
<dbReference type="InterPro" id="IPR005232">
    <property type="entry name" value="LarE"/>
</dbReference>
<keyword evidence="1" id="KW-0808">Transferase</keyword>
<dbReference type="PANTHER" id="PTHR43169">
    <property type="entry name" value="EXSB FAMILY PROTEIN"/>
    <property type="match status" value="1"/>
</dbReference>
<evidence type="ECO:0000313" key="2">
    <source>
        <dbReference type="Proteomes" id="UP001144612"/>
    </source>
</evidence>
<comment type="caution">
    <text evidence="1">The sequence shown here is derived from an EMBL/GenBank/DDBJ whole genome shotgun (WGS) entry which is preliminary data.</text>
</comment>
<name>A0ABT4DDP2_9CLOT</name>
<dbReference type="Pfam" id="PF06508">
    <property type="entry name" value="QueC"/>
    <property type="match status" value="1"/>
</dbReference>
<dbReference type="RefSeq" id="WP_268062872.1">
    <property type="nucleotide sequence ID" value="NZ_JAPQFJ010000028.1"/>
</dbReference>
<gene>
    <name evidence="1" type="primary">larE</name>
    <name evidence="1" type="ORF">OW729_17650</name>
</gene>
<keyword evidence="2" id="KW-1185">Reference proteome</keyword>
<proteinExistence type="predicted"/>
<dbReference type="InterPro" id="IPR052188">
    <property type="entry name" value="Ni-pincer_cofactor_biosynth"/>
</dbReference>
<dbReference type="EMBL" id="JAPQFJ010000028">
    <property type="protein sequence ID" value="MCY6960435.1"/>
    <property type="molecule type" value="Genomic_DNA"/>
</dbReference>
<dbReference type="Gene3D" id="3.40.50.620">
    <property type="entry name" value="HUPs"/>
    <property type="match status" value="1"/>
</dbReference>
<dbReference type="PANTHER" id="PTHR43169:SF2">
    <property type="entry name" value="NAD_GMP SYNTHASE DOMAIN-CONTAINING PROTEIN"/>
    <property type="match status" value="1"/>
</dbReference>
<organism evidence="1 2">
    <name type="scientific">Clostridium brassicae</name>
    <dbReference type="NCBI Taxonomy" id="2999072"/>
    <lineage>
        <taxon>Bacteria</taxon>
        <taxon>Bacillati</taxon>
        <taxon>Bacillota</taxon>
        <taxon>Clostridia</taxon>
        <taxon>Eubacteriales</taxon>
        <taxon>Clostridiaceae</taxon>
        <taxon>Clostridium</taxon>
    </lineage>
</organism>